<evidence type="ECO:0000313" key="8">
    <source>
        <dbReference type="Proteomes" id="UP000708208"/>
    </source>
</evidence>
<dbReference type="AlphaFoldDB" id="A0A8J2Q6P5"/>
<dbReference type="OrthoDB" id="443318at2759"/>
<dbReference type="EMBL" id="CAJVCH010571284">
    <property type="protein sequence ID" value="CAG7837091.1"/>
    <property type="molecule type" value="Genomic_DNA"/>
</dbReference>
<dbReference type="PROSITE" id="PS00131">
    <property type="entry name" value="CARBOXYPEPT_SER_SER"/>
    <property type="match status" value="1"/>
</dbReference>
<gene>
    <name evidence="7" type="ORF">AFUS01_LOCUS46255</name>
</gene>
<dbReference type="GO" id="GO:0006508">
    <property type="term" value="P:proteolysis"/>
    <property type="evidence" value="ECO:0007669"/>
    <property type="project" value="UniProtKB-KW"/>
</dbReference>
<dbReference type="EC" id="3.4.16.-" evidence="6"/>
<sequence length="450" mass="50903">MTLKEDVGKPLLLTPYIRAGKIQEAQAASRVTNLTDVVSYSGFLTVNEKYGSNMFFWFFPAAFNPDKAPLLVWLQGGPGGSSLFGLFTENGPFIIDRDNGVQFRNTAWTLTHSVIYFDNPVGTVIYFDNPVGTGFSYTKSDTGYTRNETDVARDLYEALQQFLRIFPEYRERDFFVTGESYAGKYVPALSYKIHNENRKYPKQKINLKGMAIGDGFSDPVTMLNYGEYLYNIGLLDQNGKAHFDQEEDKARKAILSGNYMDAFLTIDALLDGDLTPGGTSYFKNATGLDFYFNFLLTASPDDQNYYSSFVQLPSTRRSIHVGNVSYEDLGGKVEKFLRNDMYQSVKPWIQELLDAPEQYQILMYSGQLDIIVASTLTDSFIRSMKWNGSGAFAQQPRKIWRVGKDIAGYAKTYGSLTQLIVRNAGHMVPYDQPKWSFDMINRFTAGKLFA</sequence>
<evidence type="ECO:0000256" key="1">
    <source>
        <dbReference type="ARBA" id="ARBA00022645"/>
    </source>
</evidence>
<dbReference type="PANTHER" id="PTHR11802">
    <property type="entry name" value="SERINE PROTEASE FAMILY S10 SERINE CARBOXYPEPTIDASE"/>
    <property type="match status" value="1"/>
</dbReference>
<keyword evidence="1 6" id="KW-0121">Carboxypeptidase</keyword>
<comment type="similarity">
    <text evidence="6">Belongs to the peptidase S10 family.</text>
</comment>
<evidence type="ECO:0000256" key="6">
    <source>
        <dbReference type="RuleBase" id="RU361156"/>
    </source>
</evidence>
<keyword evidence="4 6" id="KW-0378">Hydrolase</keyword>
<reference evidence="7" key="1">
    <citation type="submission" date="2021-06" db="EMBL/GenBank/DDBJ databases">
        <authorList>
            <person name="Hodson N. C."/>
            <person name="Mongue J. A."/>
            <person name="Jaron S. K."/>
        </authorList>
    </citation>
    <scope>NUCLEOTIDE SEQUENCE</scope>
</reference>
<dbReference type="Pfam" id="PF00450">
    <property type="entry name" value="Peptidase_S10"/>
    <property type="match status" value="2"/>
</dbReference>
<accession>A0A8J2Q6P5</accession>
<dbReference type="InterPro" id="IPR033124">
    <property type="entry name" value="Ser_caboxypep_his_AS"/>
</dbReference>
<evidence type="ECO:0000256" key="5">
    <source>
        <dbReference type="ARBA" id="ARBA00023180"/>
    </source>
</evidence>
<evidence type="ECO:0000256" key="4">
    <source>
        <dbReference type="ARBA" id="ARBA00022801"/>
    </source>
</evidence>
<dbReference type="Proteomes" id="UP000708208">
    <property type="component" value="Unassembled WGS sequence"/>
</dbReference>
<keyword evidence="5" id="KW-0325">Glycoprotein</keyword>
<dbReference type="PANTHER" id="PTHR11802:SF472">
    <property type="entry name" value="SERINE CARBOXYPEPTIDASE CPVL-RELATED"/>
    <property type="match status" value="1"/>
</dbReference>
<dbReference type="InterPro" id="IPR001563">
    <property type="entry name" value="Peptidase_S10"/>
</dbReference>
<keyword evidence="3" id="KW-0732">Signal</keyword>
<name>A0A8J2Q6P5_9HEXA</name>
<dbReference type="GO" id="GO:0004185">
    <property type="term" value="F:serine-type carboxypeptidase activity"/>
    <property type="evidence" value="ECO:0007669"/>
    <property type="project" value="UniProtKB-UniRule"/>
</dbReference>
<evidence type="ECO:0000256" key="2">
    <source>
        <dbReference type="ARBA" id="ARBA00022670"/>
    </source>
</evidence>
<comment type="caution">
    <text evidence="7">The sequence shown here is derived from an EMBL/GenBank/DDBJ whole genome shotgun (WGS) entry which is preliminary data.</text>
</comment>
<proteinExistence type="inferred from homology"/>
<keyword evidence="8" id="KW-1185">Reference proteome</keyword>
<organism evidence="7 8">
    <name type="scientific">Allacma fusca</name>
    <dbReference type="NCBI Taxonomy" id="39272"/>
    <lineage>
        <taxon>Eukaryota</taxon>
        <taxon>Metazoa</taxon>
        <taxon>Ecdysozoa</taxon>
        <taxon>Arthropoda</taxon>
        <taxon>Hexapoda</taxon>
        <taxon>Collembola</taxon>
        <taxon>Symphypleona</taxon>
        <taxon>Sminthuridae</taxon>
        <taxon>Allacma</taxon>
    </lineage>
</organism>
<evidence type="ECO:0000313" key="7">
    <source>
        <dbReference type="EMBL" id="CAG7837091.1"/>
    </source>
</evidence>
<dbReference type="PROSITE" id="PS00560">
    <property type="entry name" value="CARBOXYPEPT_SER_HIS"/>
    <property type="match status" value="1"/>
</dbReference>
<evidence type="ECO:0000256" key="3">
    <source>
        <dbReference type="ARBA" id="ARBA00022729"/>
    </source>
</evidence>
<dbReference type="InterPro" id="IPR018202">
    <property type="entry name" value="Ser_caboxypep_ser_AS"/>
</dbReference>
<protein>
    <recommendedName>
        <fullName evidence="6">Carboxypeptidase</fullName>
        <ecNumber evidence="6">3.4.16.-</ecNumber>
    </recommendedName>
</protein>
<keyword evidence="2 6" id="KW-0645">Protease</keyword>